<dbReference type="RefSeq" id="WP_129490401.1">
    <property type="nucleotide sequence ID" value="NZ_SBAP01000002.1"/>
</dbReference>
<proteinExistence type="predicted"/>
<feature type="domain" description="DUF4376" evidence="1">
    <location>
        <begin position="133"/>
        <end position="220"/>
    </location>
</feature>
<dbReference type="AlphaFoldDB" id="A0A4Q2L4X1"/>
<dbReference type="InterPro" id="IPR025484">
    <property type="entry name" value="DUF4376"/>
</dbReference>
<comment type="caution">
    <text evidence="2">The sequence shown here is derived from an EMBL/GenBank/DDBJ whole genome shotgun (WGS) entry which is preliminary data.</text>
</comment>
<sequence length="227" mass="27496">MKKYIFRVQDLKQGNMIPYNVLDLDEKTPENTETETFIALEIEESYDIDLFLYDKEKQEVRRKSKKELYDNGLYTLKIGEIFDETSQDFKTLDQPSRWHTWNGKEWEVDIKEVKDIVNEKWKVERQIKIDQDTNYKGFIFQTREYTDIHNFEQYGFLMMLGKAKQSDKVEWRMKDNSYHEFTVQELLEVVAIWGARKKAIFEDNKRMWLELEKASTVEEIEKIKWGV</sequence>
<organism evidence="2 3">
    <name type="scientific">Fusobacterium necrophorum</name>
    <dbReference type="NCBI Taxonomy" id="859"/>
    <lineage>
        <taxon>Bacteria</taxon>
        <taxon>Fusobacteriati</taxon>
        <taxon>Fusobacteriota</taxon>
        <taxon>Fusobacteriia</taxon>
        <taxon>Fusobacteriales</taxon>
        <taxon>Fusobacteriaceae</taxon>
        <taxon>Fusobacterium</taxon>
    </lineage>
</organism>
<dbReference type="EMBL" id="SBAP01000002">
    <property type="protein sequence ID" value="RXZ71402.1"/>
    <property type="molecule type" value="Genomic_DNA"/>
</dbReference>
<protein>
    <submittedName>
        <fullName evidence="2">DUF4376 domain-containing protein</fullName>
    </submittedName>
</protein>
<evidence type="ECO:0000259" key="1">
    <source>
        <dbReference type="Pfam" id="PF14301"/>
    </source>
</evidence>
<accession>A0A4Q2L4X1</accession>
<dbReference type="Pfam" id="PF14301">
    <property type="entry name" value="DUF4376"/>
    <property type="match status" value="1"/>
</dbReference>
<reference evidence="2 3" key="1">
    <citation type="submission" date="2019-01" db="EMBL/GenBank/DDBJ databases">
        <title>Fusobacterium necrophorum Isolated From the Uterus of Dairy Cows.</title>
        <authorList>
            <person name="Francis A.M."/>
        </authorList>
    </citation>
    <scope>NUCLEOTIDE SEQUENCE [LARGE SCALE GENOMIC DNA]</scope>
    <source>
        <strain evidence="2 3">KG35</strain>
    </source>
</reference>
<dbReference type="Proteomes" id="UP000289216">
    <property type="component" value="Unassembled WGS sequence"/>
</dbReference>
<gene>
    <name evidence="2" type="ORF">EPT53_01210</name>
</gene>
<evidence type="ECO:0000313" key="2">
    <source>
        <dbReference type="EMBL" id="RXZ71402.1"/>
    </source>
</evidence>
<name>A0A4Q2L4X1_9FUSO</name>
<evidence type="ECO:0000313" key="3">
    <source>
        <dbReference type="Proteomes" id="UP000289216"/>
    </source>
</evidence>